<evidence type="ECO:0000313" key="3">
    <source>
        <dbReference type="Proteomes" id="UP000297595"/>
    </source>
</evidence>
<protein>
    <recommendedName>
        <fullName evidence="1">Cyanovirin-N domain-containing protein</fullName>
    </recommendedName>
</protein>
<gene>
    <name evidence="2" type="ORF">EYR41_008932</name>
</gene>
<dbReference type="EMBL" id="SOZJ01000006">
    <property type="protein sequence ID" value="TGJ64926.1"/>
    <property type="molecule type" value="Genomic_DNA"/>
</dbReference>
<sequence length="450" mass="49850">MAFAFTTSDFALQEDTLLVAWVRKNEDIWVQSRIDLNEHIGSYNGEFDVASSGWFGWSRPGSSHLQGTVLFAQLMRPDGSWGPRTSIDLNLFIKNDNGTLKFQKLHESITISSACLNLNNSTLQGLCFGYDGKLHYSDINLDEHYGNIEGRIESGSSHLFKTGNEFQLCPSPSEVRLRGHLRCHPRWRPRSRRLSNHTTWNNHDINLAHSIVNRDGQFGFTRRTQKIETKSETADLLKDSPRVGYIPGGAELVPGNEVCLGILYVRFTITGIINFKQDQVAEAIAECTSSSITAIGILVGAAVGTIIGNTMIGLAIGTGMTAPGGISPEIESLVTCINDPLILVRSLEASIGRYIYRVLRNLLSPNATDYFVAFMTARMEPKIDEIGNVVLDCLGMANMSRGAGISLETAIMKALDALCKQKIPEWSDLDIALQMIRSQQLDYFQEYSSF</sequence>
<dbReference type="Pfam" id="PF08881">
    <property type="entry name" value="CVNH"/>
    <property type="match status" value="2"/>
</dbReference>
<name>A0A8H2DUG8_ORBOL</name>
<dbReference type="InterPro" id="IPR011058">
    <property type="entry name" value="Cyanovirin-N"/>
</dbReference>
<dbReference type="Proteomes" id="UP000297595">
    <property type="component" value="Unassembled WGS sequence"/>
</dbReference>
<dbReference type="Gene3D" id="2.30.60.10">
    <property type="entry name" value="Cyanovirin-N"/>
    <property type="match status" value="2"/>
</dbReference>
<accession>A0A8H2DUG8</accession>
<dbReference type="SMART" id="SM01111">
    <property type="entry name" value="CVNH"/>
    <property type="match status" value="2"/>
</dbReference>
<dbReference type="SUPFAM" id="SSF51322">
    <property type="entry name" value="Cyanovirin-N"/>
    <property type="match status" value="2"/>
</dbReference>
<comment type="caution">
    <text evidence="2">The sequence shown here is derived from an EMBL/GenBank/DDBJ whole genome shotgun (WGS) entry which is preliminary data.</text>
</comment>
<reference evidence="2 3" key="1">
    <citation type="submission" date="2019-03" db="EMBL/GenBank/DDBJ databases">
        <title>Nematode-trapping fungi genome.</title>
        <authorList>
            <person name="Vidal-Diez De Ulzurrun G."/>
        </authorList>
    </citation>
    <scope>NUCLEOTIDE SEQUENCE [LARGE SCALE GENOMIC DNA]</scope>
    <source>
        <strain evidence="2 3">TWF154</strain>
    </source>
</reference>
<evidence type="ECO:0000259" key="1">
    <source>
        <dbReference type="SMART" id="SM01111"/>
    </source>
</evidence>
<organism evidence="2 3">
    <name type="scientific">Orbilia oligospora</name>
    <name type="common">Nematode-trapping fungus</name>
    <name type="synonym">Arthrobotrys oligospora</name>
    <dbReference type="NCBI Taxonomy" id="2813651"/>
    <lineage>
        <taxon>Eukaryota</taxon>
        <taxon>Fungi</taxon>
        <taxon>Dikarya</taxon>
        <taxon>Ascomycota</taxon>
        <taxon>Pezizomycotina</taxon>
        <taxon>Orbiliomycetes</taxon>
        <taxon>Orbiliales</taxon>
        <taxon>Orbiliaceae</taxon>
        <taxon>Orbilia</taxon>
    </lineage>
</organism>
<dbReference type="AlphaFoldDB" id="A0A8H2DUG8"/>
<feature type="domain" description="Cyanovirin-N" evidence="1">
    <location>
        <begin position="110"/>
        <end position="220"/>
    </location>
</feature>
<dbReference type="PANTHER" id="PTHR42076">
    <property type="entry name" value="CYANOVIRIN-N HOMOLOG"/>
    <property type="match status" value="1"/>
</dbReference>
<evidence type="ECO:0000313" key="2">
    <source>
        <dbReference type="EMBL" id="TGJ64926.1"/>
    </source>
</evidence>
<feature type="domain" description="Cyanovirin-N" evidence="1">
    <location>
        <begin position="2"/>
        <end position="102"/>
    </location>
</feature>
<dbReference type="InterPro" id="IPR036673">
    <property type="entry name" value="Cyanovirin-N_sf"/>
</dbReference>
<dbReference type="PANTHER" id="PTHR42076:SF1">
    <property type="entry name" value="CYANOVIRIN-N DOMAIN-CONTAINING PROTEIN"/>
    <property type="match status" value="1"/>
</dbReference>
<proteinExistence type="predicted"/>